<proteinExistence type="predicted"/>
<evidence type="ECO:0000313" key="1">
    <source>
        <dbReference type="EMBL" id="CDG74923.1"/>
    </source>
</evidence>
<reference evidence="1 2" key="1">
    <citation type="submission" date="2013-06" db="EMBL/GenBank/DDBJ databases">
        <title>Comparative analysis of genomes of multi-drug Acinetobacter sp. from Colombian Hospitals.</title>
        <authorList>
            <person name="Barreto-Hernandez E."/>
            <person name="Gonzalez E.B."/>
            <person name="Cepeda L.A."/>
            <person name="Valenzuela E.M."/>
            <person name="Falquet L."/>
            <person name="Reguero M.T."/>
            <person name="Mantilla R."/>
        </authorList>
    </citation>
    <scope>NUCLEOTIDE SEQUENCE [LARGE SCALE GENOMIC DNA]</scope>
    <source>
        <strain evidence="1 2">28F</strain>
    </source>
</reference>
<organism evidence="1 2">
    <name type="scientific">Acinetobacter nosocomialis 28F</name>
    <dbReference type="NCBI Taxonomy" id="1147131"/>
    <lineage>
        <taxon>Bacteria</taxon>
        <taxon>Pseudomonadati</taxon>
        <taxon>Pseudomonadota</taxon>
        <taxon>Gammaproteobacteria</taxon>
        <taxon>Moraxellales</taxon>
        <taxon>Moraxellaceae</taxon>
        <taxon>Acinetobacter</taxon>
        <taxon>Acinetobacter calcoaceticus/baumannii complex</taxon>
    </lineage>
</organism>
<dbReference type="AlphaFoldDB" id="A0AA36KA22"/>
<name>A0AA36KA22_ACINO</name>
<protein>
    <submittedName>
        <fullName evidence="1">ADP-ribose pyrophosphatase</fullName>
    </submittedName>
</protein>
<gene>
    <name evidence="1" type="ORF">ANICBIBUN_09809</name>
</gene>
<dbReference type="Proteomes" id="UP000019193">
    <property type="component" value="Unassembled WGS sequence"/>
</dbReference>
<evidence type="ECO:0000313" key="2">
    <source>
        <dbReference type="Proteomes" id="UP000019193"/>
    </source>
</evidence>
<sequence>MNDSVKWLEILNKIIGITQTVLHYSKDVL</sequence>
<accession>A0AA36KA22</accession>
<keyword evidence="2" id="KW-1185">Reference proteome</keyword>
<dbReference type="EMBL" id="CBSD020000037">
    <property type="protein sequence ID" value="CDG74923.1"/>
    <property type="molecule type" value="Genomic_DNA"/>
</dbReference>
<comment type="caution">
    <text evidence="1">The sequence shown here is derived from an EMBL/GenBank/DDBJ whole genome shotgun (WGS) entry which is preliminary data.</text>
</comment>